<dbReference type="SUPFAM" id="SSF47384">
    <property type="entry name" value="Homodimeric domain of signal transducing histidine kinase"/>
    <property type="match status" value="1"/>
</dbReference>
<keyword evidence="8" id="KW-0805">Transcription regulation</keyword>
<evidence type="ECO:0000256" key="4">
    <source>
        <dbReference type="ARBA" id="ARBA00022553"/>
    </source>
</evidence>
<organism evidence="18 19">
    <name type="scientific">Moorena producens PAL-8-15-08-1</name>
    <dbReference type="NCBI Taxonomy" id="1458985"/>
    <lineage>
        <taxon>Bacteria</taxon>
        <taxon>Bacillati</taxon>
        <taxon>Cyanobacteriota</taxon>
        <taxon>Cyanophyceae</taxon>
        <taxon>Coleofasciculales</taxon>
        <taxon>Coleofasciculaceae</taxon>
        <taxon>Moorena</taxon>
    </lineage>
</organism>
<dbReference type="CDD" id="cd00082">
    <property type="entry name" value="HisKA"/>
    <property type="match status" value="1"/>
</dbReference>
<evidence type="ECO:0000256" key="14">
    <source>
        <dbReference type="SAM" id="Phobius"/>
    </source>
</evidence>
<dbReference type="Pfam" id="PF02518">
    <property type="entry name" value="HATPase_c"/>
    <property type="match status" value="1"/>
</dbReference>
<dbReference type="Proteomes" id="UP000177870">
    <property type="component" value="Chromosome"/>
</dbReference>
<evidence type="ECO:0000256" key="2">
    <source>
        <dbReference type="ARBA" id="ARBA00006402"/>
    </source>
</evidence>
<evidence type="ECO:0000256" key="5">
    <source>
        <dbReference type="ARBA" id="ARBA00022679"/>
    </source>
</evidence>
<feature type="domain" description="PAS" evidence="17">
    <location>
        <begin position="763"/>
        <end position="808"/>
    </location>
</feature>
<evidence type="ECO:0000256" key="6">
    <source>
        <dbReference type="ARBA" id="ARBA00022777"/>
    </source>
</evidence>
<dbReference type="SMART" id="SM00388">
    <property type="entry name" value="HisKA"/>
    <property type="match status" value="1"/>
</dbReference>
<dbReference type="InterPro" id="IPR029016">
    <property type="entry name" value="GAF-like_dom_sf"/>
</dbReference>
<dbReference type="Gene3D" id="3.30.450.20">
    <property type="entry name" value="PAS domain"/>
    <property type="match status" value="3"/>
</dbReference>
<evidence type="ECO:0000313" key="18">
    <source>
        <dbReference type="EMBL" id="AOX02999.1"/>
    </source>
</evidence>
<dbReference type="CDD" id="cd12914">
    <property type="entry name" value="PDC1_DGC_like"/>
    <property type="match status" value="1"/>
</dbReference>
<keyword evidence="5" id="KW-0808">Transferase</keyword>
<feature type="modified residue" description="4-aspartylphosphate" evidence="12">
    <location>
        <position position="1210"/>
    </location>
</feature>
<gene>
    <name evidence="18" type="ORF">BJP34_29335</name>
</gene>
<dbReference type="Gene3D" id="1.10.287.130">
    <property type="match status" value="1"/>
</dbReference>
<dbReference type="InterPro" id="IPR011006">
    <property type="entry name" value="CheY-like_superfamily"/>
</dbReference>
<dbReference type="InterPro" id="IPR005467">
    <property type="entry name" value="His_kinase_dom"/>
</dbReference>
<evidence type="ECO:0000259" key="15">
    <source>
        <dbReference type="PROSITE" id="PS50109"/>
    </source>
</evidence>
<dbReference type="Pfam" id="PF00072">
    <property type="entry name" value="Response_reg"/>
    <property type="match status" value="1"/>
</dbReference>
<dbReference type="SUPFAM" id="SSF55785">
    <property type="entry name" value="PYP-like sensor domain (PAS domain)"/>
    <property type="match status" value="1"/>
</dbReference>
<dbReference type="CDD" id="cd16922">
    <property type="entry name" value="HATPase_EvgS-ArcB-TorS-like"/>
    <property type="match status" value="1"/>
</dbReference>
<keyword evidence="14" id="KW-1133">Transmembrane helix</keyword>
<dbReference type="SUPFAM" id="SSF55874">
    <property type="entry name" value="ATPase domain of HSP90 chaperone/DNA topoisomerase II/histidine kinase"/>
    <property type="match status" value="1"/>
</dbReference>
<keyword evidence="10" id="KW-0804">Transcription</keyword>
<dbReference type="CDD" id="cd00130">
    <property type="entry name" value="PAS"/>
    <property type="match status" value="1"/>
</dbReference>
<feature type="region of interest" description="Disordered" evidence="13">
    <location>
        <begin position="103"/>
        <end position="127"/>
    </location>
</feature>
<dbReference type="GO" id="GO:0000155">
    <property type="term" value="F:phosphorelay sensor kinase activity"/>
    <property type="evidence" value="ECO:0007669"/>
    <property type="project" value="InterPro"/>
</dbReference>
<evidence type="ECO:0000256" key="3">
    <source>
        <dbReference type="ARBA" id="ARBA00012438"/>
    </source>
</evidence>
<comment type="catalytic activity">
    <reaction evidence="1">
        <text>ATP + protein L-histidine = ADP + protein N-phospho-L-histidine.</text>
        <dbReference type="EC" id="2.7.13.3"/>
    </reaction>
</comment>
<evidence type="ECO:0000313" key="19">
    <source>
        <dbReference type="Proteomes" id="UP000177870"/>
    </source>
</evidence>
<dbReference type="InterPro" id="IPR003661">
    <property type="entry name" value="HisK_dim/P_dom"/>
</dbReference>
<evidence type="ECO:0000259" key="16">
    <source>
        <dbReference type="PROSITE" id="PS50110"/>
    </source>
</evidence>
<dbReference type="Gene3D" id="3.30.565.10">
    <property type="entry name" value="Histidine kinase-like ATPase, C-terminal domain"/>
    <property type="match status" value="1"/>
</dbReference>
<keyword evidence="14" id="KW-0472">Membrane</keyword>
<dbReference type="RefSeq" id="WP_070395392.1">
    <property type="nucleotide sequence ID" value="NZ_CP017599.1"/>
</dbReference>
<dbReference type="GO" id="GO:0005886">
    <property type="term" value="C:plasma membrane"/>
    <property type="evidence" value="ECO:0007669"/>
    <property type="project" value="TreeGrafter"/>
</dbReference>
<evidence type="ECO:0000256" key="13">
    <source>
        <dbReference type="SAM" id="MobiDB-lite"/>
    </source>
</evidence>
<dbReference type="GO" id="GO:0003677">
    <property type="term" value="F:DNA binding"/>
    <property type="evidence" value="ECO:0007669"/>
    <property type="project" value="UniProtKB-KW"/>
</dbReference>
<accession>A0A1D8TZB5</accession>
<evidence type="ECO:0000256" key="10">
    <source>
        <dbReference type="ARBA" id="ARBA00023163"/>
    </source>
</evidence>
<evidence type="ECO:0000256" key="1">
    <source>
        <dbReference type="ARBA" id="ARBA00000085"/>
    </source>
</evidence>
<feature type="domain" description="Histidine kinase" evidence="15">
    <location>
        <begin position="894"/>
        <end position="1126"/>
    </location>
</feature>
<evidence type="ECO:0000256" key="9">
    <source>
        <dbReference type="ARBA" id="ARBA00023125"/>
    </source>
</evidence>
<name>A0A1D8TZB5_9CYAN</name>
<dbReference type="Gene3D" id="3.40.50.2300">
    <property type="match status" value="1"/>
</dbReference>
<dbReference type="InterPro" id="IPR001789">
    <property type="entry name" value="Sig_transdc_resp-reg_receiver"/>
</dbReference>
<dbReference type="OrthoDB" id="9809348at2"/>
<dbReference type="KEGG" id="mpro:BJP34_29335"/>
<dbReference type="PROSITE" id="PS50112">
    <property type="entry name" value="PAS"/>
    <property type="match status" value="1"/>
</dbReference>
<dbReference type="InterPro" id="IPR003594">
    <property type="entry name" value="HATPase_dom"/>
</dbReference>
<feature type="transmembrane region" description="Helical" evidence="14">
    <location>
        <begin position="237"/>
        <end position="257"/>
    </location>
</feature>
<feature type="transmembrane region" description="Helical" evidence="14">
    <location>
        <begin position="549"/>
        <end position="569"/>
    </location>
</feature>
<dbReference type="PRINTS" id="PR00344">
    <property type="entry name" value="BCTRLSENSOR"/>
</dbReference>
<dbReference type="SMART" id="SM00448">
    <property type="entry name" value="REC"/>
    <property type="match status" value="1"/>
</dbReference>
<dbReference type="SUPFAM" id="SSF52172">
    <property type="entry name" value="CheY-like"/>
    <property type="match status" value="2"/>
</dbReference>
<keyword evidence="6" id="KW-0418">Kinase</keyword>
<dbReference type="FunFam" id="3.40.50.2300:FF:000001">
    <property type="entry name" value="DNA-binding response regulator PhoB"/>
    <property type="match status" value="1"/>
</dbReference>
<keyword evidence="7" id="KW-0902">Two-component regulatory system</keyword>
<evidence type="ECO:0000256" key="7">
    <source>
        <dbReference type="ARBA" id="ARBA00023012"/>
    </source>
</evidence>
<dbReference type="Pfam" id="PF01590">
    <property type="entry name" value="GAF"/>
    <property type="match status" value="1"/>
</dbReference>
<keyword evidence="14" id="KW-0812">Transmembrane</keyword>
<dbReference type="Pfam" id="PF00512">
    <property type="entry name" value="HisKA"/>
    <property type="match status" value="1"/>
</dbReference>
<dbReference type="PROSITE" id="PS50109">
    <property type="entry name" value="HIS_KIN"/>
    <property type="match status" value="1"/>
</dbReference>
<dbReference type="SMART" id="SM00065">
    <property type="entry name" value="GAF"/>
    <property type="match status" value="1"/>
</dbReference>
<dbReference type="FunFam" id="3.30.565.10:FF:000010">
    <property type="entry name" value="Sensor histidine kinase RcsC"/>
    <property type="match status" value="1"/>
</dbReference>
<dbReference type="InterPro" id="IPR000014">
    <property type="entry name" value="PAS"/>
</dbReference>
<dbReference type="EMBL" id="CP017599">
    <property type="protein sequence ID" value="AOX02999.1"/>
    <property type="molecule type" value="Genomic_DNA"/>
</dbReference>
<dbReference type="InterPro" id="IPR004358">
    <property type="entry name" value="Sig_transdc_His_kin-like_C"/>
</dbReference>
<feature type="domain" description="Response regulatory" evidence="16">
    <location>
        <begin position="1161"/>
        <end position="1271"/>
    </location>
</feature>
<dbReference type="InterPro" id="IPR036097">
    <property type="entry name" value="HisK_dim/P_sf"/>
</dbReference>
<dbReference type="InterPro" id="IPR003018">
    <property type="entry name" value="GAF"/>
</dbReference>
<comment type="similarity">
    <text evidence="2">In the N-terminal section; belongs to the phytochrome family.</text>
</comment>
<keyword evidence="9" id="KW-0238">DNA-binding</keyword>
<dbReference type="EC" id="2.7.13.3" evidence="3"/>
<sequence>METSEYTQLKPFVQAREYFEEILNWLCSEEAYRLTYYQIEENLWINGMELLRQLLQGYLDWRGDNQPEALYPRRQGRYSTQVNPQPGSDWGIVQDRDNLYSDARGGTEDIRGERGGKQLSSYPTSRQPSLRTIFGTVRLNRFNASSQRNSPPDNSPLNVYPHGYCQVSGIPLASEVDTSCSDPTILAQPQAKAAGVSQEQQKGFSITEMGTWFRRQWWLKHNSYQSVWQPRRSVPRLLISGTIALVGTAAFTSYWVVRSLILESLKDNAELKVKMAGHQIDEWLAALMAKVETIANTPEVRSLEWEVAQPYLQFEQERLPDFHMFVMAKGNGSYYTSRAGFIEGKNLSDRTHFQRAMQGETFVDNPVVSRSTGIRQVNIAAPIWSVPPNNDTEITPENLAVGNLTNEDVELGDVTEAKPGELAGPFSFPMGEFAGPVSLDRLSEVITNTTLGEGSYAFALDSEGVPIAHPDPKVIQFARSFLDSRDPNLKQIAQEMMEARKIANPQDSVRLLELDGQWVYVTYAPLQHADWSVALVIPRANVERQLNSLNLLASVLGVMLIIAMVIALLQIQTFEQTNARAQQEALLNRLTTRIRESLDLETTVQTTVNEIASLLRLDRVTFGWYHQEQQCLEILCEHRKADLPSQVGLIRIKSCNDLCDRLSQGQMVQFHDSGDKLIYCQTGNYLALPVMIRGLHPPGYLICMRRKPWSCSDLELELLQAVSNQLAIAINQAHLYTTTQEQYRIVSEQAQCLKTTTTQLQHTLAYVDAMIRSLADGLLVTDTKGKITRINPALVSLFDLEEIELIGQGCQGVLGNAIANLVTLTKTNPQQVFTAEVELTNQRIGKAVATAILKDTKATDNPNSQDGFMGSVILIRDITFEKEVDRMKTDFISTVSHELRTPLTSVMGFAKLIQKKLEKTLFPLIYTNDHKIQRTLKQVSENVNIIISEGERLKALINDVLDLAKLEAGRVEWKMQPLSVVDVLERAIIATTALFEQNDVELIKSIDEGFPQIIGDRDRLIQVVINLISNAAKFTDKGFVYCKVRRTGSEITVSIIDSGIGISEAEQTLIFEKFKQAGNTLTEKPQGTGLGLPICKEIVEHHGGKIWVESELGKGSNFSFRLPIPVESEPGVKTIAAETLLTQLHSSMTTSTIIRNSRKKTILIVDDEAPIRELLKQHLRAEGYRIQEAKDGWEAIQQIKQEPPDLIILDVMMPRMNGFDTAAVVKNDLDSMDIPIIILSITEDQHALGVERCLSKPINLEELLKEVVRLTSQEKPTKQVLIVKENLPQAEMITQALRKRGIGIISARNGQDCISIAISLKPDIILVNSGIAKEQALVKKVRFEQGLATTFFVFLDD</sequence>
<dbReference type="PROSITE" id="PS50110">
    <property type="entry name" value="RESPONSE_REGULATORY"/>
    <property type="match status" value="1"/>
</dbReference>
<feature type="compositionally biased region" description="Basic and acidic residues" evidence="13">
    <location>
        <begin position="103"/>
        <end position="116"/>
    </location>
</feature>
<evidence type="ECO:0000256" key="11">
    <source>
        <dbReference type="ARBA" id="ARBA00074306"/>
    </source>
</evidence>
<evidence type="ECO:0000256" key="12">
    <source>
        <dbReference type="PROSITE-ProRule" id="PRU00169"/>
    </source>
</evidence>
<dbReference type="InterPro" id="IPR035965">
    <property type="entry name" value="PAS-like_dom_sf"/>
</dbReference>
<dbReference type="GO" id="GO:0009927">
    <property type="term" value="F:histidine phosphotransfer kinase activity"/>
    <property type="evidence" value="ECO:0007669"/>
    <property type="project" value="TreeGrafter"/>
</dbReference>
<dbReference type="InterPro" id="IPR036890">
    <property type="entry name" value="HATPase_C_sf"/>
</dbReference>
<evidence type="ECO:0000256" key="8">
    <source>
        <dbReference type="ARBA" id="ARBA00023015"/>
    </source>
</evidence>
<keyword evidence="4 12" id="KW-0597">Phosphoprotein</keyword>
<dbReference type="STRING" id="1458985.BJP34_29335"/>
<dbReference type="Gene3D" id="3.30.450.40">
    <property type="match status" value="1"/>
</dbReference>
<feature type="compositionally biased region" description="Polar residues" evidence="13">
    <location>
        <begin position="118"/>
        <end position="127"/>
    </location>
</feature>
<dbReference type="PANTHER" id="PTHR43047">
    <property type="entry name" value="TWO-COMPONENT HISTIDINE PROTEIN KINASE"/>
    <property type="match status" value="1"/>
</dbReference>
<protein>
    <recommendedName>
        <fullName evidence="11">Circadian input-output histidine kinase CikA</fullName>
        <ecNumber evidence="3">2.7.13.3</ecNumber>
    </recommendedName>
</protein>
<evidence type="ECO:0000259" key="17">
    <source>
        <dbReference type="PROSITE" id="PS50112"/>
    </source>
</evidence>
<dbReference type="CDD" id="cd12912">
    <property type="entry name" value="PDC2_MCP_like"/>
    <property type="match status" value="1"/>
</dbReference>
<dbReference type="SUPFAM" id="SSF55781">
    <property type="entry name" value="GAF domain-like"/>
    <property type="match status" value="1"/>
</dbReference>
<dbReference type="SMART" id="SM00387">
    <property type="entry name" value="HATPase_c"/>
    <property type="match status" value="1"/>
</dbReference>
<proteinExistence type="inferred from homology"/>
<reference evidence="19" key="1">
    <citation type="submission" date="2016-10" db="EMBL/GenBank/DDBJ databases">
        <title>Comparative genomics uncovers the prolific and rare metabolic potential of the cyanobacterial genus Moorea.</title>
        <authorList>
            <person name="Leao T."/>
            <person name="Castelao G."/>
            <person name="Korobeynikov A."/>
            <person name="Monroe E.A."/>
            <person name="Podell S."/>
            <person name="Glukhov E."/>
            <person name="Allen E."/>
            <person name="Gerwick W.H."/>
            <person name="Gerwick L."/>
        </authorList>
    </citation>
    <scope>NUCLEOTIDE SEQUENCE [LARGE SCALE GENOMIC DNA]</scope>
    <source>
        <strain evidence="19">PAL-8-15-08-1</strain>
    </source>
</reference>
<dbReference type="PANTHER" id="PTHR43047:SF72">
    <property type="entry name" value="OSMOSENSING HISTIDINE PROTEIN KINASE SLN1"/>
    <property type="match status" value="1"/>
</dbReference>